<feature type="chain" id="PRO_5047393333" description="Outer membrane protein beta-barrel domain-containing protein" evidence="1">
    <location>
        <begin position="21"/>
        <end position="155"/>
    </location>
</feature>
<dbReference type="InterPro" id="IPR011250">
    <property type="entry name" value="OMP/PagP_B-barrel"/>
</dbReference>
<proteinExistence type="predicted"/>
<dbReference type="SUPFAM" id="SSF56925">
    <property type="entry name" value="OMPA-like"/>
    <property type="match status" value="1"/>
</dbReference>
<accession>A0A1H3MZ58</accession>
<dbReference type="Proteomes" id="UP000199663">
    <property type="component" value="Unassembled WGS sequence"/>
</dbReference>
<name>A0A1H3MZ58_9BACT</name>
<dbReference type="RefSeq" id="WP_033405164.1">
    <property type="nucleotide sequence ID" value="NZ_FNQC01000003.1"/>
</dbReference>
<evidence type="ECO:0000313" key="2">
    <source>
        <dbReference type="EMBL" id="SDY81818.1"/>
    </source>
</evidence>
<comment type="caution">
    <text evidence="2">The sequence shown here is derived from an EMBL/GenBank/DDBJ whole genome shotgun (WGS) entry which is preliminary data.</text>
</comment>
<evidence type="ECO:0000313" key="3">
    <source>
        <dbReference type="Proteomes" id="UP000199663"/>
    </source>
</evidence>
<dbReference type="Gene3D" id="2.40.160.20">
    <property type="match status" value="1"/>
</dbReference>
<organism evidence="2 3">
    <name type="scientific">Rhodonellum ikkaensis</name>
    <dbReference type="NCBI Taxonomy" id="336829"/>
    <lineage>
        <taxon>Bacteria</taxon>
        <taxon>Pseudomonadati</taxon>
        <taxon>Bacteroidota</taxon>
        <taxon>Cytophagia</taxon>
        <taxon>Cytophagales</taxon>
        <taxon>Cytophagaceae</taxon>
        <taxon>Rhodonellum</taxon>
    </lineage>
</organism>
<gene>
    <name evidence="2" type="ORF">SAMN05444412_10324</name>
</gene>
<sequence length="155" mass="17766">MMKVVLFFLVFTGFTNLASAQYKGQQRIYYANEYAINAGFFGMNFTGEYFAFDNVSIVPSYSIFLPKKGKASGVDVNIRYYFTEEKLQFYGLAGYGYYTRKFEAIPNERLNFNSINIGAGGIIKLSDELGINPEIRYQTDRNDFLLKLGVVYFIN</sequence>
<keyword evidence="3" id="KW-1185">Reference proteome</keyword>
<keyword evidence="1" id="KW-0732">Signal</keyword>
<evidence type="ECO:0000256" key="1">
    <source>
        <dbReference type="SAM" id="SignalP"/>
    </source>
</evidence>
<reference evidence="2 3" key="1">
    <citation type="submission" date="2016-10" db="EMBL/GenBank/DDBJ databases">
        <authorList>
            <person name="Varghese N."/>
            <person name="Submissions S."/>
        </authorList>
    </citation>
    <scope>NUCLEOTIDE SEQUENCE [LARGE SCALE GENOMIC DNA]</scope>
    <source>
        <strain evidence="2 3">DSM 17997</strain>
    </source>
</reference>
<feature type="signal peptide" evidence="1">
    <location>
        <begin position="1"/>
        <end position="20"/>
    </location>
</feature>
<evidence type="ECO:0008006" key="4">
    <source>
        <dbReference type="Google" id="ProtNLM"/>
    </source>
</evidence>
<protein>
    <recommendedName>
        <fullName evidence="4">Outer membrane protein beta-barrel domain-containing protein</fullName>
    </recommendedName>
</protein>
<dbReference type="EMBL" id="FNQC01000003">
    <property type="protein sequence ID" value="SDY81818.1"/>
    <property type="molecule type" value="Genomic_DNA"/>
</dbReference>